<dbReference type="Pfam" id="PF12234">
    <property type="entry name" value="Rav1p_C"/>
    <property type="match status" value="1"/>
</dbReference>
<evidence type="ECO:0000259" key="3">
    <source>
        <dbReference type="Pfam" id="PF12234"/>
    </source>
</evidence>
<feature type="region of interest" description="Disordered" evidence="2">
    <location>
        <begin position="2329"/>
        <end position="2363"/>
    </location>
</feature>
<dbReference type="PANTHER" id="PTHR13950:SF9">
    <property type="entry name" value="RABCONNECTIN-3A"/>
    <property type="match status" value="1"/>
</dbReference>
<dbReference type="PROSITE" id="PS50082">
    <property type="entry name" value="WD_REPEATS_2"/>
    <property type="match status" value="3"/>
</dbReference>
<dbReference type="PROSITE" id="PS50294">
    <property type="entry name" value="WD_REPEATS_REGION"/>
    <property type="match status" value="1"/>
</dbReference>
<dbReference type="GO" id="GO:0043291">
    <property type="term" value="C:RAVE complex"/>
    <property type="evidence" value="ECO:0007669"/>
    <property type="project" value="TreeGrafter"/>
</dbReference>
<accession>A0A8J2Q975</accession>
<dbReference type="Proteomes" id="UP000746747">
    <property type="component" value="Unassembled WGS sequence"/>
</dbReference>
<organism evidence="4 5">
    <name type="scientific">Cercopithifilaria johnstoni</name>
    <dbReference type="NCBI Taxonomy" id="2874296"/>
    <lineage>
        <taxon>Eukaryota</taxon>
        <taxon>Metazoa</taxon>
        <taxon>Ecdysozoa</taxon>
        <taxon>Nematoda</taxon>
        <taxon>Chromadorea</taxon>
        <taxon>Rhabditida</taxon>
        <taxon>Spirurina</taxon>
        <taxon>Spiruromorpha</taxon>
        <taxon>Filarioidea</taxon>
        <taxon>Onchocercidae</taxon>
        <taxon>Cercopithifilaria</taxon>
    </lineage>
</organism>
<dbReference type="PANTHER" id="PTHR13950">
    <property type="entry name" value="RABCONNECTIN-RELATED"/>
    <property type="match status" value="1"/>
</dbReference>
<dbReference type="SMART" id="SM00320">
    <property type="entry name" value="WD40"/>
    <property type="match status" value="9"/>
</dbReference>
<name>A0A8J2Q975_9BILA</name>
<feature type="compositionally biased region" description="Polar residues" evidence="2">
    <location>
        <begin position="2329"/>
        <end position="2354"/>
    </location>
</feature>
<evidence type="ECO:0000256" key="1">
    <source>
        <dbReference type="PROSITE-ProRule" id="PRU00221"/>
    </source>
</evidence>
<proteinExistence type="predicted"/>
<keyword evidence="1" id="KW-0853">WD repeat</keyword>
<dbReference type="OrthoDB" id="342131at2759"/>
<evidence type="ECO:0000313" key="4">
    <source>
        <dbReference type="EMBL" id="CAG9539943.1"/>
    </source>
</evidence>
<dbReference type="SUPFAM" id="SSF50978">
    <property type="entry name" value="WD40 repeat-like"/>
    <property type="match status" value="2"/>
</dbReference>
<dbReference type="InterPro" id="IPR022033">
    <property type="entry name" value="Rav1p_C"/>
</dbReference>
<dbReference type="Gene3D" id="2.130.10.10">
    <property type="entry name" value="YVTN repeat-like/Quinoprotein amine dehydrogenase"/>
    <property type="match status" value="3"/>
</dbReference>
<protein>
    <recommendedName>
        <fullName evidence="3">RAVE complex protein Rav1 C-terminal domain-containing protein</fullName>
    </recommendedName>
</protein>
<comment type="caution">
    <text evidence="4">The sequence shown here is derived from an EMBL/GenBank/DDBJ whole genome shotgun (WGS) entry which is preliminary data.</text>
</comment>
<sequence length="3003" mass="335200">MNVHQILTGALNRGSEVFSVGAIDDLSFTVCAVGTNVVIFSSSFKLVQVITPPSCAEGLLVKCVAACCETGKIAATCSGVVRIYEPITRTEDGTNGFPYHWIETYSLSLKYTVDKIQWSLQGLRLLICCGDALHLYQNLLLSAALDVKLDTVTFGIVEEENEPENEGVSFWDCIWSQKLAAKPRFMASSPDGAYFATCGISDCLVKIWFQRGESDSGVENSGNRISFGFNYVRHPQPVVGFEWRKVSRYMSRQYVQNTLLTWCEDNTVRIWKEAATVSLDFQAVISSAEVMYIERNPTSERCYKKHSLRGTRAKIKNFLKKIMERKTLASEITRPTRSSVSRNTSLCEIASGKHTDSSPAFYLCTTINAENDCLLVPSLETSAEQRPFMIHWLNNKAIVHDTGIERIVMEALTNDCSTEPTEIEYPFRKSMLQSQSLLTESMHANKEHNIDDTKVASAGPMEQHEVLVATLASNVNGATRAFYNETSSSRDSMDLKLNILIREWKKSTDILFAVHPADGSLLTWTVEWLDDPLRQPAISFTSRFPSAFSLSDATSLNPSLRVYYPYSFLREQFAENYASDGISQIFERRNTNLLYMLTHHNNGSLNLWNLTFEDNGKFNTIVNISHASRMCGHRYKISQVIAHPVLPLVLTTSHYNYITQGAEETGKAELILWKVNPVGPLCKCGGVRELARMTSNSSDAFTAVTWLPVILSSSLLGSLSASSNSSFVANSSGHINIYQAIVDAAEFLADIHAFGRKNVSHSESSCSASDGSAYDNQNKQNMTKTCEIQNNENVKEMRNVVSTQSSTKPGCILLLSSINAASCADNVLLIHAFNERLIVSKEDVSSTTDTSQNLTADGANVSRYYLVLFEKEKNSLTRLRMWLINIAVTDFEGLGETENALPAKDSSDSVNVNVNENSFSKLQLSTNLIYNDHVVLPDGVSVILVEPSAGHLPSSNLYPTYRAPYLVLLACSDENIRFYECLRIIESGGSISYKWKTWGMISNTMDSNIEMDGQICSISAAHSSRFACAYFPEGMTDATSSISSIKVGVFECESSGGVEWLCEDTIIVNLRHKMRKELAENYFEGSDTAVSEFCAGMPISNVCLKWVSAEDGSHILTVALGTYIFLYTQVSQGAAQRNIVMMKEHDTHRRGPLTKASSLANPETISTRLVRWLCIRFLELKSADGLPPLPTTLGWVRDGLLIIGMQSEMHCYSQWNFKAEFPKNGKLAEVTKDLSKLKPSSHLALASLGISSHSSLDQLSKKPKQESAPLNKQKLYKDLLQRMYSAPYDLQTLLLKDQHVLEAISEGLFEAARLASPILPQYHPKLLIELLNSGRTRVVKAILLHVLKSLKQLNVSIPNPLSRASSIRKVSLTGGDLKMESSEQDAVRGLSDTFDDSNLEYNELDGIPPIPLHILISAGDPFSMAKEKASEMPQDDNLDGSLDMDNEPSRLRQNSFSMDNVHTVFVSTSFTARHNRLLTEFLTHIHLPGLSSVDQMHLLAVADTLSHFSSDIMDKLTQANAAFQATQPQIVSDAASGYATPTVGLETVDECGLRYLMAMKQHEYLLLCLPLQQKHSLRSRGLSPSQIIWALHSETETELLNAIPCLQKPTLSWEELRALGVAWWLKNTSSLRAIIEKLAKAAFQKNQDPLDASLYYLLLKKKNLLTHLFKTVKDNKMSDFFMHDFNEVKWKKAALKNAFVLMGKQRFQHAAAFFLLAGSIKDAIQIVLKKLQDLQLAIVIVRLCERDYEEQGNLLRELLCREIFGTEVADIKDFDVTPGSNRFDRNPFVRSMAYWHLKEYVRAANTLVDEAGHVHLDGSMEYSLSDIFNFYSFIRIHHLVIRQRLLNAGIQVGSTEKFLAVAKHLASVITPSERRLYFRTASAHMASGCPLLALDVLARLPKNLTVVESSSLSPEINKHVRLELPKNDDSSKNRSNAIDWSAPISSVLVDEELNLQLNDLETDEVVVQKESIIEVISGDSNRTVENDPTLDVIAQHMKFTATLRLLVEELSTLASAFEVEGGQLRLQLLNWLEAGASVLQKVCGNRSDCNSLKLVDITENENKFNDDIISDNMPLHKTIHVDGAEIPTRSHNILQNRRWKLLRVFISYCTLHNSQSHRLTAALMELLLLQMEVEEDSRRPKLFSGESLPIVHSFPLFIASVSPHKMFASSPLGFMKSLCSDILLSLVDLSEPPQTESSLTKVYKVYSLCQGLSSCLYQSLCNVSNIYGSSYGTLARSSRVAAASDDFQVMTLPSKWPGVGNLLAILSREKDEEAPQLRLLVLEIYIAVFVSLFAYALATYDARWLFRLAARNIDTKEFAILFGGGGAKTQKTAPSRSPGSFVKRTTTASGGLHSNETHTKPNKNCLSVDSSSFRVSFNTEVIGIEAAITSSESFPANKSGSLEEQVPYEWIPPRKSMVQFFAEKPELPEILSGCYDSDEEHHESVVELEQMERKHHSNLEGFAWWLLRLALTHQQLYRMKSFLQLAGVEYSELPALSPRANAVFKLIENWAKQLEDHLYAMPDGCPTDLLPDLSIRKDDGSAELPLKKYSVLTETNNTPFEYADPSALPVKRIWLYLVRQDHILPLFIKHIFGFGDQQEENILEEGTAELENRSTVNVFKIVQREREPIAAFCCSEVKPGWLVVSNTRELQEMDITALLDDAENLKLSSWLFNRTELDVALDGTKRDVFKDNDDYQLITENGLQTTAINTMTPFIVDRSRKALIKMFKRQVNGIRRLDSHPTMPYYVSGSSDGSIRLWEWGVGHPFFTPRIAGQYAKVTKVLFSCNGSKFASVDNDGILCLWQTVQGLPVKKPFFNQKCHSKSAADVRFLGSASSVLVTAGLSLSDENICLWDTLMPQSKALIHSWTAHPEGATSVMYLSSYQTIVSGGRHGELCVWDVRQRRLRTTVKCFENSSVKCLVGDPFQQIIVAGSNDGDIKVWNTDLVPQLVTSLDGEHVARGGFSLRQVASVVQGVQQLHVDPEIRLFSCGADSSLKIRSLRNVT</sequence>
<feature type="repeat" description="WD" evidence="1">
    <location>
        <begin position="2913"/>
        <end position="2941"/>
    </location>
</feature>
<dbReference type="GO" id="GO:0007035">
    <property type="term" value="P:vacuolar acidification"/>
    <property type="evidence" value="ECO:0007669"/>
    <property type="project" value="TreeGrafter"/>
</dbReference>
<feature type="compositionally biased region" description="Acidic residues" evidence="2">
    <location>
        <begin position="1433"/>
        <end position="1446"/>
    </location>
</feature>
<feature type="domain" description="RAVE complex protein Rav1 C-terminal" evidence="3">
    <location>
        <begin position="1546"/>
        <end position="1818"/>
    </location>
</feature>
<evidence type="ECO:0000256" key="2">
    <source>
        <dbReference type="SAM" id="MobiDB-lite"/>
    </source>
</evidence>
<dbReference type="InterPro" id="IPR001680">
    <property type="entry name" value="WD40_rpt"/>
</dbReference>
<reference evidence="4" key="1">
    <citation type="submission" date="2021-09" db="EMBL/GenBank/DDBJ databases">
        <authorList>
            <consortium name="Pathogen Informatics"/>
        </authorList>
    </citation>
    <scope>NUCLEOTIDE SEQUENCE</scope>
</reference>
<feature type="region of interest" description="Disordered" evidence="2">
    <location>
        <begin position="1427"/>
        <end position="1447"/>
    </location>
</feature>
<dbReference type="EMBL" id="CAKAEH010001870">
    <property type="protein sequence ID" value="CAG9539943.1"/>
    <property type="molecule type" value="Genomic_DNA"/>
</dbReference>
<feature type="repeat" description="WD" evidence="1">
    <location>
        <begin position="2866"/>
        <end position="2907"/>
    </location>
</feature>
<dbReference type="InterPro" id="IPR052208">
    <property type="entry name" value="DmX-like/RAVE_component"/>
</dbReference>
<dbReference type="InterPro" id="IPR015943">
    <property type="entry name" value="WD40/YVTN_repeat-like_dom_sf"/>
</dbReference>
<dbReference type="InterPro" id="IPR036322">
    <property type="entry name" value="WD40_repeat_dom_sf"/>
</dbReference>
<evidence type="ECO:0000313" key="5">
    <source>
        <dbReference type="Proteomes" id="UP000746747"/>
    </source>
</evidence>
<feature type="repeat" description="WD" evidence="1">
    <location>
        <begin position="2727"/>
        <end position="2759"/>
    </location>
</feature>
<gene>
    <name evidence="4" type="ORF">CJOHNSTONI_LOCUS9500</name>
</gene>
<dbReference type="Pfam" id="PF00400">
    <property type="entry name" value="WD40"/>
    <property type="match status" value="3"/>
</dbReference>
<keyword evidence="5" id="KW-1185">Reference proteome</keyword>